<organism evidence="1 2">
    <name type="scientific">Eumeta variegata</name>
    <name type="common">Bagworm moth</name>
    <name type="synonym">Eumeta japonica</name>
    <dbReference type="NCBI Taxonomy" id="151549"/>
    <lineage>
        <taxon>Eukaryota</taxon>
        <taxon>Metazoa</taxon>
        <taxon>Ecdysozoa</taxon>
        <taxon>Arthropoda</taxon>
        <taxon>Hexapoda</taxon>
        <taxon>Insecta</taxon>
        <taxon>Pterygota</taxon>
        <taxon>Neoptera</taxon>
        <taxon>Endopterygota</taxon>
        <taxon>Lepidoptera</taxon>
        <taxon>Glossata</taxon>
        <taxon>Ditrysia</taxon>
        <taxon>Tineoidea</taxon>
        <taxon>Psychidae</taxon>
        <taxon>Oiketicinae</taxon>
        <taxon>Eumeta</taxon>
    </lineage>
</organism>
<dbReference type="EMBL" id="BGZK01001651">
    <property type="protein sequence ID" value="GBP83958.1"/>
    <property type="molecule type" value="Genomic_DNA"/>
</dbReference>
<keyword evidence="2" id="KW-1185">Reference proteome</keyword>
<dbReference type="AlphaFoldDB" id="A0A4C1Z7V4"/>
<dbReference type="Proteomes" id="UP000299102">
    <property type="component" value="Unassembled WGS sequence"/>
</dbReference>
<protein>
    <submittedName>
        <fullName evidence="1">Uncharacterized protein</fullName>
    </submittedName>
</protein>
<evidence type="ECO:0000313" key="1">
    <source>
        <dbReference type="EMBL" id="GBP83958.1"/>
    </source>
</evidence>
<reference evidence="1 2" key="1">
    <citation type="journal article" date="2019" name="Commun. Biol.">
        <title>The bagworm genome reveals a unique fibroin gene that provides high tensile strength.</title>
        <authorList>
            <person name="Kono N."/>
            <person name="Nakamura H."/>
            <person name="Ohtoshi R."/>
            <person name="Tomita M."/>
            <person name="Numata K."/>
            <person name="Arakawa K."/>
        </authorList>
    </citation>
    <scope>NUCLEOTIDE SEQUENCE [LARGE SCALE GENOMIC DNA]</scope>
</reference>
<name>A0A4C1Z7V4_EUMVA</name>
<accession>A0A4C1Z7V4</accession>
<evidence type="ECO:0000313" key="2">
    <source>
        <dbReference type="Proteomes" id="UP000299102"/>
    </source>
</evidence>
<proteinExistence type="predicted"/>
<sequence length="98" mass="10479">MSSNRILGIECARLRDVCVRTCMRVCMCVCAVGTKNTIEIAKQSCLSICIENEIRIRIESGNWIGIGNETGSGIESDIGSGPGIKISSLGRLNEMGSV</sequence>
<gene>
    <name evidence="1" type="ORF">EVAR_62400_1</name>
</gene>
<comment type="caution">
    <text evidence="1">The sequence shown here is derived from an EMBL/GenBank/DDBJ whole genome shotgun (WGS) entry which is preliminary data.</text>
</comment>